<comment type="caution">
    <text evidence="4">The sequence shown here is derived from an EMBL/GenBank/DDBJ whole genome shotgun (WGS) entry which is preliminary data.</text>
</comment>
<dbReference type="SUPFAM" id="SSF48452">
    <property type="entry name" value="TPR-like"/>
    <property type="match status" value="1"/>
</dbReference>
<dbReference type="InterPro" id="IPR011990">
    <property type="entry name" value="TPR-like_helical_dom_sf"/>
</dbReference>
<evidence type="ECO:0000259" key="3">
    <source>
        <dbReference type="PROSITE" id="PS50043"/>
    </source>
</evidence>
<dbReference type="Gene3D" id="1.25.40.10">
    <property type="entry name" value="Tetratricopeptide repeat domain"/>
    <property type="match status" value="1"/>
</dbReference>
<dbReference type="SMART" id="SM00421">
    <property type="entry name" value="HTH_LUXR"/>
    <property type="match status" value="1"/>
</dbReference>
<accession>A0A4R2IDT6</accession>
<dbReference type="InterPro" id="IPR041664">
    <property type="entry name" value="AAA_16"/>
</dbReference>
<dbReference type="Pfam" id="PF00196">
    <property type="entry name" value="GerE"/>
    <property type="match status" value="1"/>
</dbReference>
<feature type="domain" description="HTH luxR-type" evidence="3">
    <location>
        <begin position="851"/>
        <end position="916"/>
    </location>
</feature>
<dbReference type="GO" id="GO:0005737">
    <property type="term" value="C:cytoplasm"/>
    <property type="evidence" value="ECO:0007669"/>
    <property type="project" value="TreeGrafter"/>
</dbReference>
<dbReference type="GO" id="GO:0005524">
    <property type="term" value="F:ATP binding"/>
    <property type="evidence" value="ECO:0007669"/>
    <property type="project" value="UniProtKB-KW"/>
</dbReference>
<dbReference type="GO" id="GO:0003677">
    <property type="term" value="F:DNA binding"/>
    <property type="evidence" value="ECO:0007669"/>
    <property type="project" value="InterPro"/>
</dbReference>
<protein>
    <submittedName>
        <fullName evidence="4">Regulatory LuxR family protein</fullName>
    </submittedName>
</protein>
<dbReference type="Pfam" id="PF13191">
    <property type="entry name" value="AAA_16"/>
    <property type="match status" value="1"/>
</dbReference>
<dbReference type="EMBL" id="SLWR01000014">
    <property type="protein sequence ID" value="TCO42336.1"/>
    <property type="molecule type" value="Genomic_DNA"/>
</dbReference>
<evidence type="ECO:0000256" key="1">
    <source>
        <dbReference type="ARBA" id="ARBA00022741"/>
    </source>
</evidence>
<reference evidence="4 5" key="1">
    <citation type="journal article" date="2015" name="Stand. Genomic Sci.">
        <title>Genomic Encyclopedia of Bacterial and Archaeal Type Strains, Phase III: the genomes of soil and plant-associated and newly described type strains.</title>
        <authorList>
            <person name="Whitman W.B."/>
            <person name="Woyke T."/>
            <person name="Klenk H.P."/>
            <person name="Zhou Y."/>
            <person name="Lilburn T.G."/>
            <person name="Beck B.J."/>
            <person name="De Vos P."/>
            <person name="Vandamme P."/>
            <person name="Eisen J.A."/>
            <person name="Garrity G."/>
            <person name="Hugenholtz P."/>
            <person name="Kyrpides N.C."/>
        </authorList>
    </citation>
    <scope>NUCLEOTIDE SEQUENCE [LARGE SCALE GENOMIC DNA]</scope>
    <source>
        <strain evidence="4 5">VKM Ac-2541</strain>
    </source>
</reference>
<dbReference type="SUPFAM" id="SSF52540">
    <property type="entry name" value="P-loop containing nucleoside triphosphate hydrolases"/>
    <property type="match status" value="1"/>
</dbReference>
<name>A0A4R2IDT6_9ACTN</name>
<dbReference type="GO" id="GO:0004016">
    <property type="term" value="F:adenylate cyclase activity"/>
    <property type="evidence" value="ECO:0007669"/>
    <property type="project" value="TreeGrafter"/>
</dbReference>
<dbReference type="PRINTS" id="PR00038">
    <property type="entry name" value="HTHLUXR"/>
</dbReference>
<keyword evidence="5" id="KW-1185">Reference proteome</keyword>
<dbReference type="Proteomes" id="UP000295573">
    <property type="component" value="Unassembled WGS sequence"/>
</dbReference>
<dbReference type="CDD" id="cd06170">
    <property type="entry name" value="LuxR_C_like"/>
    <property type="match status" value="1"/>
</dbReference>
<dbReference type="OrthoDB" id="3202170at2"/>
<organism evidence="4 5">
    <name type="scientific">Kribbella antiqua</name>
    <dbReference type="NCBI Taxonomy" id="2512217"/>
    <lineage>
        <taxon>Bacteria</taxon>
        <taxon>Bacillati</taxon>
        <taxon>Actinomycetota</taxon>
        <taxon>Actinomycetes</taxon>
        <taxon>Propionibacteriales</taxon>
        <taxon>Kribbellaceae</taxon>
        <taxon>Kribbella</taxon>
    </lineage>
</organism>
<keyword evidence="2" id="KW-0067">ATP-binding</keyword>
<dbReference type="PROSITE" id="PS50043">
    <property type="entry name" value="HTH_LUXR_2"/>
    <property type="match status" value="1"/>
</dbReference>
<dbReference type="InterPro" id="IPR027417">
    <property type="entry name" value="P-loop_NTPase"/>
</dbReference>
<dbReference type="AlphaFoldDB" id="A0A4R2IDT6"/>
<dbReference type="PANTHER" id="PTHR16305:SF35">
    <property type="entry name" value="TRANSCRIPTIONAL ACTIVATOR DOMAIN"/>
    <property type="match status" value="1"/>
</dbReference>
<dbReference type="InterPro" id="IPR016032">
    <property type="entry name" value="Sig_transdc_resp-reg_C-effctor"/>
</dbReference>
<sequence>MPVGPVGSSPGKNLHGRATECAQLGQMLVAARSGESRVLVLRGDAGVGKSALLDFAVTSADGMRTLRALGVESEMELAFAALHQLCAPLLDRLTDVPAPQRVALETAFGVRAGAPPDRFLVALAVLSLLSNVSEERPLLCVVDDAHWLDRASAQVLGFVARRLLAESILLVFGARQPVQELLGLPELEVSGLREVDARALLDSVTHTRLDRRIRDRIVAETKGNPLALLELPRGRSMTQMAGGFGLLHASALPDRIEQSFLNRIEELSEESQLLLLVAAAEPVGDPALMWQAAERLGVMPDAAVASGTDGLLSIDERVTFRHPLVRSAVYRAATAEDRRAAHLALAEVTDERLDPDRRAWHLASAADGPDEAVAVELERSAERAQATGGLAAAAAFLQRSLILTADASRRADRALAAAGASLQAGDFDAARRFAEVAERDEQDEFQGARALLLRGQIAFSSGLGGDAAPLLLMAATRLEPFDMKLARETYLMAWGAAIFAGQGEVIVQICDAVRALPPAEVPRPIDLVLDGYARLTASGRAAATPTLQRAATAVAQLPVEDVLRWGWVAAGAGAAVWDHEAMLATYTRQVQIVRDAGALGQLPIHITTLAVTLLGMGDFAGAAALIAEADAAAAATSSPIAPYPALWLEALRGREAEGAALIVSTIDQAGAAGQRHGVTTALWAAAVLYNGLARYEEAASAAREATANTYEPWVSAWALPELIEAAERGGDSALAREALERLTAITAPAGTDWALGIEARSRALVSSGTETDGLYCDAIELLGRTQMRPELARAHLLYGEWLRRQGRRVEARAQLRSAYDMFVSIGMEAFAERARRELMATGETVRKRTAGASASDELTPQELQIALLVRDGLSNPEVGARLFLSPRTVEWHLRKVFAKLSITSRRHLRDALEGSDRAPTPG</sequence>
<dbReference type="RefSeq" id="WP_132155838.1">
    <property type="nucleotide sequence ID" value="NZ_SLWR01000014.1"/>
</dbReference>
<dbReference type="Gene3D" id="1.10.10.10">
    <property type="entry name" value="Winged helix-like DNA-binding domain superfamily/Winged helix DNA-binding domain"/>
    <property type="match status" value="1"/>
</dbReference>
<dbReference type="PANTHER" id="PTHR16305">
    <property type="entry name" value="TESTICULAR SOLUBLE ADENYLYL CYCLASE"/>
    <property type="match status" value="1"/>
</dbReference>
<gene>
    <name evidence="4" type="ORF">EV646_114160</name>
</gene>
<dbReference type="SUPFAM" id="SSF46894">
    <property type="entry name" value="C-terminal effector domain of the bipartite response regulators"/>
    <property type="match status" value="1"/>
</dbReference>
<proteinExistence type="predicted"/>
<dbReference type="InterPro" id="IPR000792">
    <property type="entry name" value="Tscrpt_reg_LuxR_C"/>
</dbReference>
<dbReference type="InterPro" id="IPR036388">
    <property type="entry name" value="WH-like_DNA-bd_sf"/>
</dbReference>
<evidence type="ECO:0000313" key="4">
    <source>
        <dbReference type="EMBL" id="TCO42336.1"/>
    </source>
</evidence>
<evidence type="ECO:0000256" key="2">
    <source>
        <dbReference type="ARBA" id="ARBA00022840"/>
    </source>
</evidence>
<dbReference type="GO" id="GO:0006355">
    <property type="term" value="P:regulation of DNA-templated transcription"/>
    <property type="evidence" value="ECO:0007669"/>
    <property type="project" value="InterPro"/>
</dbReference>
<evidence type="ECO:0000313" key="5">
    <source>
        <dbReference type="Proteomes" id="UP000295573"/>
    </source>
</evidence>
<keyword evidence="1" id="KW-0547">Nucleotide-binding</keyword>